<dbReference type="GO" id="GO:0008758">
    <property type="term" value="F:UDP-2,3-diacylglucosamine hydrolase activity"/>
    <property type="evidence" value="ECO:0007669"/>
    <property type="project" value="TreeGrafter"/>
</dbReference>
<evidence type="ECO:0000256" key="2">
    <source>
        <dbReference type="ARBA" id="ARBA00022516"/>
    </source>
</evidence>
<proteinExistence type="inferred from homology"/>
<dbReference type="InterPro" id="IPR004843">
    <property type="entry name" value="Calcineurin-like_PHP"/>
</dbReference>
<dbReference type="PANTHER" id="PTHR34990:SF1">
    <property type="entry name" value="UDP-2,3-DIACYLGLUCOSAMINE HYDROLASE"/>
    <property type="match status" value="1"/>
</dbReference>
<dbReference type="InterPro" id="IPR010138">
    <property type="entry name" value="UDP-diacylglucosamine_Hdrlase"/>
</dbReference>
<keyword evidence="7" id="KW-0443">Lipid metabolism</keyword>
<gene>
    <name evidence="11" type="ORF">METZ01_LOCUS34784</name>
</gene>
<keyword evidence="4" id="KW-0441">Lipid A biosynthesis</keyword>
<dbReference type="InterPro" id="IPR043461">
    <property type="entry name" value="LpxH-like"/>
</dbReference>
<evidence type="ECO:0000259" key="10">
    <source>
        <dbReference type="Pfam" id="PF00149"/>
    </source>
</evidence>
<reference evidence="11" key="1">
    <citation type="submission" date="2018-05" db="EMBL/GenBank/DDBJ databases">
        <authorList>
            <person name="Lanie J.A."/>
            <person name="Ng W.-L."/>
            <person name="Kazmierczak K.M."/>
            <person name="Andrzejewski T.M."/>
            <person name="Davidsen T.M."/>
            <person name="Wayne K.J."/>
            <person name="Tettelin H."/>
            <person name="Glass J.I."/>
            <person name="Rusch D."/>
            <person name="Podicherti R."/>
            <person name="Tsui H.-C.T."/>
            <person name="Winkler M.E."/>
        </authorList>
    </citation>
    <scope>NUCLEOTIDE SEQUENCE</scope>
</reference>
<evidence type="ECO:0000256" key="9">
    <source>
        <dbReference type="ARBA" id="ARBA00023211"/>
    </source>
</evidence>
<dbReference type="GO" id="GO:0005737">
    <property type="term" value="C:cytoplasm"/>
    <property type="evidence" value="ECO:0007669"/>
    <property type="project" value="InterPro"/>
</dbReference>
<evidence type="ECO:0000313" key="11">
    <source>
        <dbReference type="EMBL" id="SUZ81930.1"/>
    </source>
</evidence>
<dbReference type="PANTHER" id="PTHR34990">
    <property type="entry name" value="UDP-2,3-DIACYLGLUCOSAMINE HYDROLASE-RELATED"/>
    <property type="match status" value="1"/>
</dbReference>
<keyword evidence="2" id="KW-0444">Lipid biosynthesis</keyword>
<dbReference type="GO" id="GO:0016020">
    <property type="term" value="C:membrane"/>
    <property type="evidence" value="ECO:0007669"/>
    <property type="project" value="GOC"/>
</dbReference>
<dbReference type="GO" id="GO:0046872">
    <property type="term" value="F:metal ion binding"/>
    <property type="evidence" value="ECO:0007669"/>
    <property type="project" value="UniProtKB-KW"/>
</dbReference>
<dbReference type="NCBIfam" id="NF003743">
    <property type="entry name" value="PRK05340.1"/>
    <property type="match status" value="1"/>
</dbReference>
<accession>A0A381QS22</accession>
<dbReference type="AlphaFoldDB" id="A0A381QS22"/>
<dbReference type="EMBL" id="UINC01001483">
    <property type="protein sequence ID" value="SUZ81930.1"/>
    <property type="molecule type" value="Genomic_DNA"/>
</dbReference>
<evidence type="ECO:0000256" key="4">
    <source>
        <dbReference type="ARBA" id="ARBA00022556"/>
    </source>
</evidence>
<dbReference type="GO" id="GO:0009245">
    <property type="term" value="P:lipid A biosynthetic process"/>
    <property type="evidence" value="ECO:0007669"/>
    <property type="project" value="UniProtKB-KW"/>
</dbReference>
<keyword evidence="8" id="KW-0472">Membrane</keyword>
<evidence type="ECO:0000256" key="5">
    <source>
        <dbReference type="ARBA" id="ARBA00022723"/>
    </source>
</evidence>
<protein>
    <recommendedName>
        <fullName evidence="10">Calcineurin-like phosphoesterase domain-containing protein</fullName>
    </recommendedName>
</protein>
<dbReference type="Gene3D" id="3.60.21.10">
    <property type="match status" value="1"/>
</dbReference>
<evidence type="ECO:0000256" key="7">
    <source>
        <dbReference type="ARBA" id="ARBA00023098"/>
    </source>
</evidence>
<dbReference type="InterPro" id="IPR029052">
    <property type="entry name" value="Metallo-depent_PP-like"/>
</dbReference>
<keyword evidence="6" id="KW-0378">Hydrolase</keyword>
<evidence type="ECO:0000256" key="6">
    <source>
        <dbReference type="ARBA" id="ARBA00022801"/>
    </source>
</evidence>
<dbReference type="SUPFAM" id="SSF56300">
    <property type="entry name" value="Metallo-dependent phosphatases"/>
    <property type="match status" value="1"/>
</dbReference>
<keyword evidence="3" id="KW-0997">Cell inner membrane</keyword>
<evidence type="ECO:0000256" key="1">
    <source>
        <dbReference type="ARBA" id="ARBA00022475"/>
    </source>
</evidence>
<name>A0A381QS22_9ZZZZ</name>
<dbReference type="CDD" id="cd07398">
    <property type="entry name" value="MPP_YbbF-LpxH"/>
    <property type="match status" value="1"/>
</dbReference>
<dbReference type="HAMAP" id="MF_00575">
    <property type="entry name" value="LpxH"/>
    <property type="match status" value="1"/>
</dbReference>
<dbReference type="NCBIfam" id="TIGR01854">
    <property type="entry name" value="lipid_A_lpxH"/>
    <property type="match status" value="1"/>
</dbReference>
<keyword evidence="1" id="KW-1003">Cell membrane</keyword>
<organism evidence="11">
    <name type="scientific">marine metagenome</name>
    <dbReference type="NCBI Taxonomy" id="408172"/>
    <lineage>
        <taxon>unclassified sequences</taxon>
        <taxon>metagenomes</taxon>
        <taxon>ecological metagenomes</taxon>
    </lineage>
</organism>
<keyword evidence="5" id="KW-0479">Metal-binding</keyword>
<dbReference type="Pfam" id="PF00149">
    <property type="entry name" value="Metallophos"/>
    <property type="match status" value="1"/>
</dbReference>
<keyword evidence="9" id="KW-0464">Manganese</keyword>
<evidence type="ECO:0000256" key="8">
    <source>
        <dbReference type="ARBA" id="ARBA00023136"/>
    </source>
</evidence>
<sequence>MSKRILFISDLHLEESRPDITRTLLQFLNINSGKCAALYILGDLFEVWIGDDEQNPLIDEITSALRGFHVAGSSIYLMHGNRDFLIGDNFAKRCGAELIEDPCILKTEAGHIVLLHGDTLCTDDLEYMQFRTQVRQQIWQQEFLAKPLDDRRAFAQEARQASQKTAGIKDNSIMDVNGQAVLDLFNQFQENMMLHGHTHRPAVHELAFSNPINGQIKGQRIVLGDWNNKAWYAETQNKEISLLSFDLVS</sequence>
<feature type="domain" description="Calcineurin-like phosphoesterase" evidence="10">
    <location>
        <begin position="4"/>
        <end position="201"/>
    </location>
</feature>
<evidence type="ECO:0000256" key="3">
    <source>
        <dbReference type="ARBA" id="ARBA00022519"/>
    </source>
</evidence>